<evidence type="ECO:0000313" key="2">
    <source>
        <dbReference type="Proteomes" id="UP000481033"/>
    </source>
</evidence>
<dbReference type="Pfam" id="PF09620">
    <property type="entry name" value="Cas_csx3"/>
    <property type="match status" value="1"/>
</dbReference>
<dbReference type="NCBIfam" id="TIGR02579">
    <property type="entry name" value="cas_csx3"/>
    <property type="match status" value="1"/>
</dbReference>
<comment type="caution">
    <text evidence="1">The sequence shown here is derived from an EMBL/GenBank/DDBJ whole genome shotgun (WGS) entry which is preliminary data.</text>
</comment>
<dbReference type="Proteomes" id="UP000481033">
    <property type="component" value="Unassembled WGS sequence"/>
</dbReference>
<gene>
    <name evidence="1" type="primary">csx3</name>
    <name evidence="1" type="ORF">DXZ20_26480</name>
</gene>
<name>A0A6M0RSI4_9CYAN</name>
<dbReference type="InterPro" id="IPR013409">
    <property type="entry name" value="CRISPR-assoc_prot_Crn3/Csx3"/>
</dbReference>
<dbReference type="AlphaFoldDB" id="A0A6M0RSI4"/>
<proteinExistence type="predicted"/>
<dbReference type="RefSeq" id="WP_163702075.1">
    <property type="nucleotide sequence ID" value="NZ_QXHD01000004.1"/>
</dbReference>
<organism evidence="1 2">
    <name type="scientific">Adonisia turfae CCMR0081</name>
    <dbReference type="NCBI Taxonomy" id="2292702"/>
    <lineage>
        <taxon>Bacteria</taxon>
        <taxon>Bacillati</taxon>
        <taxon>Cyanobacteriota</taxon>
        <taxon>Adonisia</taxon>
        <taxon>Adonisia turfae</taxon>
    </lineage>
</organism>
<evidence type="ECO:0000313" key="1">
    <source>
        <dbReference type="EMBL" id="NEZ59126.1"/>
    </source>
</evidence>
<accession>A0A6M0RSI4</accession>
<dbReference type="EMBL" id="QXHD01000004">
    <property type="protein sequence ID" value="NEZ59126.1"/>
    <property type="molecule type" value="Genomic_DNA"/>
</dbReference>
<protein>
    <submittedName>
        <fullName evidence="1">CRISPR-associated protein Csx3</fullName>
    </submittedName>
</protein>
<dbReference type="CDD" id="cd09740">
    <property type="entry name" value="Csx3_III-U"/>
    <property type="match status" value="1"/>
</dbReference>
<keyword evidence="2" id="KW-1185">Reference proteome</keyword>
<sequence>MTEGSIRLTLSHHETTEGLAYQLIIIELTSCDRIMEPEVLPTIRLPAGLDPRKGVVIYGRGPMWLYAYLIHECHPTVWVACFDPRLGAVVATTHSKLVSVGQVISLEELNIETLPIESDQLGPALLVVGPPDSGKSIFSHQLFVTLVKDYPDIYLQRAHWDGEGNWILELPENSADSEREAFKSIYKGGLTDRFFTYQGQAIQSLRQQKALVIVDAGGMVQPEKQSLLNACTHYLIISSTPEAIDPWHKFCKNQGNLKPVAVIHSTLGETVQILKHEPFLELRCGPWIHTEPAVVPKLLLDRIQRLITKYVSQIIDFLLLSIIHSSQCLTTP</sequence>
<reference evidence="1 2" key="1">
    <citation type="journal article" date="2020" name="Microb. Ecol.">
        <title>Ecogenomics of the Marine Benthic Filamentous Cyanobacterium Adonisia.</title>
        <authorList>
            <person name="Walter J.M."/>
            <person name="Coutinho F.H."/>
            <person name="Leomil L."/>
            <person name="Hargreaves P.I."/>
            <person name="Campeao M.E."/>
            <person name="Vieira V.V."/>
            <person name="Silva B.S."/>
            <person name="Fistarol G.O."/>
            <person name="Salomon P.S."/>
            <person name="Sawabe T."/>
            <person name="Mino S."/>
            <person name="Hosokawa M."/>
            <person name="Miyashita H."/>
            <person name="Maruyama F."/>
            <person name="van Verk M.C."/>
            <person name="Dutilh B.E."/>
            <person name="Thompson C.C."/>
            <person name="Thompson F.L."/>
        </authorList>
    </citation>
    <scope>NUCLEOTIDE SEQUENCE [LARGE SCALE GENOMIC DNA]</scope>
    <source>
        <strain evidence="1 2">CCMR0081</strain>
    </source>
</reference>